<evidence type="ECO:0000313" key="2">
    <source>
        <dbReference type="EMBL" id="KAF7139367.1"/>
    </source>
</evidence>
<reference evidence="2" key="1">
    <citation type="submission" date="2019-11" db="EMBL/GenBank/DDBJ databases">
        <authorList>
            <person name="Liu Y."/>
            <person name="Hou J."/>
            <person name="Li T.-Q."/>
            <person name="Guan C.-H."/>
            <person name="Wu X."/>
            <person name="Wu H.-Z."/>
            <person name="Ling F."/>
            <person name="Zhang R."/>
            <person name="Shi X.-G."/>
            <person name="Ren J.-P."/>
            <person name="Chen E.-F."/>
            <person name="Sun J.-M."/>
        </authorList>
    </citation>
    <scope>NUCLEOTIDE SEQUENCE</scope>
    <source>
        <strain evidence="2">Adult_tree_wgs_1</strain>
        <tissue evidence="2">Leaves</tissue>
    </source>
</reference>
<organism evidence="2 3">
    <name type="scientific">Rhododendron simsii</name>
    <name type="common">Sims's rhododendron</name>
    <dbReference type="NCBI Taxonomy" id="118357"/>
    <lineage>
        <taxon>Eukaryota</taxon>
        <taxon>Viridiplantae</taxon>
        <taxon>Streptophyta</taxon>
        <taxon>Embryophyta</taxon>
        <taxon>Tracheophyta</taxon>
        <taxon>Spermatophyta</taxon>
        <taxon>Magnoliopsida</taxon>
        <taxon>eudicotyledons</taxon>
        <taxon>Gunneridae</taxon>
        <taxon>Pentapetalae</taxon>
        <taxon>asterids</taxon>
        <taxon>Ericales</taxon>
        <taxon>Ericaceae</taxon>
        <taxon>Ericoideae</taxon>
        <taxon>Rhodoreae</taxon>
        <taxon>Rhododendron</taxon>
    </lineage>
</organism>
<dbReference type="OrthoDB" id="1705104at2759"/>
<gene>
    <name evidence="2" type="ORF">RHSIM_Rhsim07G0124700</name>
</gene>
<proteinExistence type="predicted"/>
<feature type="domain" description="LYR motif containing" evidence="1">
    <location>
        <begin position="156"/>
        <end position="225"/>
    </location>
</feature>
<evidence type="ECO:0000313" key="3">
    <source>
        <dbReference type="Proteomes" id="UP000626092"/>
    </source>
</evidence>
<protein>
    <recommendedName>
        <fullName evidence="1">LYR motif containing domain-containing protein</fullName>
    </recommendedName>
</protein>
<comment type="caution">
    <text evidence="2">The sequence shown here is derived from an EMBL/GenBank/DDBJ whole genome shotgun (WGS) entry which is preliminary data.</text>
</comment>
<dbReference type="AlphaFoldDB" id="A0A834H0U1"/>
<dbReference type="Pfam" id="PF23655">
    <property type="entry name" value="LYRM_2"/>
    <property type="match status" value="1"/>
</dbReference>
<dbReference type="InterPro" id="IPR056185">
    <property type="entry name" value="LYRM_2_plant"/>
</dbReference>
<accession>A0A834H0U1</accession>
<keyword evidence="3" id="KW-1185">Reference proteome</keyword>
<dbReference type="EMBL" id="WJXA01000007">
    <property type="protein sequence ID" value="KAF7139367.1"/>
    <property type="molecule type" value="Genomic_DNA"/>
</dbReference>
<sequence>MYHSFPGDLSSPIHTQLIFLLHAFFITMKWVSHVESFMDKFPDGDPAQHLIEELFLRAAKKAGLMEFHELLNIPHGDRRKNHDDVIVMVISLEGRLWKSMKCPNWQHSRYTGEAEALIHALWLPASSVEVPRLTTLVHGPEGTKMAKGLIWATAEDLARNKGQVLSLYRQLLRSLNSPDLPLNLGACLAKKAEVRAIFMVASEERSLHNIQDLFDAADYSLSLLRKGEIPKYIQ</sequence>
<dbReference type="Proteomes" id="UP000626092">
    <property type="component" value="Unassembled WGS sequence"/>
</dbReference>
<name>A0A834H0U1_RHOSS</name>
<dbReference type="PANTHER" id="PTHR36724">
    <property type="entry name" value="COMPLEX 1 LYR-LIKE PROTEIN"/>
    <property type="match status" value="1"/>
</dbReference>
<dbReference type="InterPro" id="IPR036457">
    <property type="entry name" value="PPM-type-like_dom_sf"/>
</dbReference>
<dbReference type="Gene3D" id="3.60.40.10">
    <property type="entry name" value="PPM-type phosphatase domain"/>
    <property type="match status" value="1"/>
</dbReference>
<evidence type="ECO:0000259" key="1">
    <source>
        <dbReference type="Pfam" id="PF23655"/>
    </source>
</evidence>
<dbReference type="PANTHER" id="PTHR36724:SF1">
    <property type="entry name" value="COMPLEX 1 LYR-LIKE PROTEIN"/>
    <property type="match status" value="1"/>
</dbReference>